<evidence type="ECO:0000256" key="1">
    <source>
        <dbReference type="SAM" id="MobiDB-lite"/>
    </source>
</evidence>
<evidence type="ECO:0000313" key="2">
    <source>
        <dbReference type="EMBL" id="CAB5008911.1"/>
    </source>
</evidence>
<reference evidence="2" key="1">
    <citation type="submission" date="2020-05" db="EMBL/GenBank/DDBJ databases">
        <authorList>
            <person name="Chiriac C."/>
            <person name="Salcher M."/>
            <person name="Ghai R."/>
            <person name="Kavagutti S V."/>
        </authorList>
    </citation>
    <scope>NUCLEOTIDE SEQUENCE</scope>
</reference>
<dbReference type="AlphaFoldDB" id="A0A6J7PVG3"/>
<accession>A0A6J7PVG3</accession>
<proteinExistence type="predicted"/>
<protein>
    <submittedName>
        <fullName evidence="2">Unannotated protein</fullName>
    </submittedName>
</protein>
<gene>
    <name evidence="2" type="ORF">UFOPK4061_00770</name>
</gene>
<organism evidence="2">
    <name type="scientific">freshwater metagenome</name>
    <dbReference type="NCBI Taxonomy" id="449393"/>
    <lineage>
        <taxon>unclassified sequences</taxon>
        <taxon>metagenomes</taxon>
        <taxon>ecological metagenomes</taxon>
    </lineage>
</organism>
<feature type="region of interest" description="Disordered" evidence="1">
    <location>
        <begin position="1"/>
        <end position="29"/>
    </location>
</feature>
<sequence length="29" mass="3143">MAPGDVEARLSVPTFIEDADPNRVEDAEV</sequence>
<feature type="compositionally biased region" description="Basic and acidic residues" evidence="1">
    <location>
        <begin position="20"/>
        <end position="29"/>
    </location>
</feature>
<dbReference type="EMBL" id="CAFBPD010000120">
    <property type="protein sequence ID" value="CAB5008911.1"/>
    <property type="molecule type" value="Genomic_DNA"/>
</dbReference>
<name>A0A6J7PVG3_9ZZZZ</name>